<dbReference type="SUPFAM" id="SSF81301">
    <property type="entry name" value="Nucleotidyltransferase"/>
    <property type="match status" value="1"/>
</dbReference>
<protein>
    <recommendedName>
        <fullName evidence="1">Polymerase nucleotidyl transferase domain-containing protein</fullName>
    </recommendedName>
</protein>
<dbReference type="Proteomes" id="UP000037397">
    <property type="component" value="Unassembled WGS sequence"/>
</dbReference>
<organism evidence="2 3">
    <name type="scientific">Luteipulveratus halotolerans</name>
    <dbReference type="NCBI Taxonomy" id="1631356"/>
    <lineage>
        <taxon>Bacteria</taxon>
        <taxon>Bacillati</taxon>
        <taxon>Actinomycetota</taxon>
        <taxon>Actinomycetes</taxon>
        <taxon>Micrococcales</taxon>
        <taxon>Dermacoccaceae</taxon>
        <taxon>Luteipulveratus</taxon>
    </lineage>
</organism>
<dbReference type="GO" id="GO:0016779">
    <property type="term" value="F:nucleotidyltransferase activity"/>
    <property type="evidence" value="ECO:0007669"/>
    <property type="project" value="InterPro"/>
</dbReference>
<reference evidence="3" key="1">
    <citation type="submission" date="2015-03" db="EMBL/GenBank/DDBJ databases">
        <title>Luteipulveratus halotolerans sp. nov., a novel actinobacterium (Dermacoccaceae) from Sarawak, Malaysia.</title>
        <authorList>
            <person name="Juboi H."/>
            <person name="Basik A."/>
            <person name="Shamsul S.S."/>
            <person name="Arnold P."/>
            <person name="Schmitt E.K."/>
            <person name="Sanglier J.-J."/>
            <person name="Yeo T."/>
        </authorList>
    </citation>
    <scope>NUCLEOTIDE SEQUENCE [LARGE SCALE GENOMIC DNA]</scope>
    <source>
        <strain evidence="3">C296001</strain>
    </source>
</reference>
<dbReference type="InterPro" id="IPR002934">
    <property type="entry name" value="Polymerase_NTP_transf_dom"/>
</dbReference>
<gene>
    <name evidence="2" type="ORF">VV01_12075</name>
</gene>
<comment type="caution">
    <text evidence="2">The sequence shown here is derived from an EMBL/GenBank/DDBJ whole genome shotgun (WGS) entry which is preliminary data.</text>
</comment>
<name>A0A0L6CPF9_9MICO</name>
<evidence type="ECO:0000313" key="3">
    <source>
        <dbReference type="Proteomes" id="UP000037397"/>
    </source>
</evidence>
<dbReference type="EMBL" id="LAIR01000002">
    <property type="protein sequence ID" value="KNX39423.1"/>
    <property type="molecule type" value="Genomic_DNA"/>
</dbReference>
<evidence type="ECO:0000313" key="2">
    <source>
        <dbReference type="EMBL" id="KNX39423.1"/>
    </source>
</evidence>
<keyword evidence="3" id="KW-1185">Reference proteome</keyword>
<accession>A0A0L6CPF9</accession>
<dbReference type="CDD" id="cd05403">
    <property type="entry name" value="NT_KNTase_like"/>
    <property type="match status" value="1"/>
</dbReference>
<dbReference type="STRING" id="1631356.VV01_12075"/>
<evidence type="ECO:0000259" key="1">
    <source>
        <dbReference type="Pfam" id="PF01909"/>
    </source>
</evidence>
<dbReference type="InterPro" id="IPR043519">
    <property type="entry name" value="NT_sf"/>
</dbReference>
<dbReference type="Gene3D" id="3.30.460.10">
    <property type="entry name" value="Beta Polymerase, domain 2"/>
    <property type="match status" value="1"/>
</dbReference>
<feature type="domain" description="Polymerase nucleotidyl transferase" evidence="1">
    <location>
        <begin position="10"/>
        <end position="37"/>
    </location>
</feature>
<dbReference type="AlphaFoldDB" id="A0A0L6CPF9"/>
<proteinExistence type="predicted"/>
<sequence>MQRFPDAECAWLGGSVVRGTATATSDLDVLVLLNGHPAPFRESVTYDGVPVELFVQTHESLRRFRDEDQRRRQPTTARLVADTARLLGDAATLDAVERECRAEIEAGPRPLSPDEIDRQRYVLTDLVDDLTEAPSAEATLLVAMVLEGAIRLLLGLERHWQGTGKGLVRELEHWYATGADDSGVGALLLAALEDPRRLAVEAAEDVLNGCGGRLFEGYRIG</sequence>
<dbReference type="PATRIC" id="fig|1631356.3.peg.2363"/>
<dbReference type="Pfam" id="PF01909">
    <property type="entry name" value="NTP_transf_2"/>
    <property type="match status" value="1"/>
</dbReference>